<dbReference type="FunFam" id="3.20.20.100:FF:000004">
    <property type="entry name" value="Oxidoreductase, aldo/keto reductase"/>
    <property type="match status" value="1"/>
</dbReference>
<dbReference type="InterPro" id="IPR020471">
    <property type="entry name" value="AKR"/>
</dbReference>
<keyword evidence="1 3" id="KW-0560">Oxidoreductase</keyword>
<organism evidence="3 4">
    <name type="scientific">Nocardia cerradoensis</name>
    <dbReference type="NCBI Taxonomy" id="85688"/>
    <lineage>
        <taxon>Bacteria</taxon>
        <taxon>Bacillati</taxon>
        <taxon>Actinomycetota</taxon>
        <taxon>Actinomycetes</taxon>
        <taxon>Mycobacteriales</taxon>
        <taxon>Nocardiaceae</taxon>
        <taxon>Nocardia</taxon>
    </lineage>
</organism>
<dbReference type="GO" id="GO:0005829">
    <property type="term" value="C:cytosol"/>
    <property type="evidence" value="ECO:0007669"/>
    <property type="project" value="TreeGrafter"/>
</dbReference>
<sequence length="351" mass="38494">MTMEFERLGRSGVTVSRLCLGAMSFGAMGNADHDDCRAIIDRALDAGVNFIDTADVYSRGESEQIVGKAIAARRDEVVVATKFFNSMSRDPNHRGASRRWIVRACEDSLRRLGTDYIDLYQVHRLDEATDLDETLGALSDLVRAGKVRMVGTSTFPAEAIVQAQWVAADRGHIAPHCEQPPYSIFVRGAERDVFPICQRYGMGAIVWSPLNGGWLTGKYRGDSTSDEGARFNRLGRGAWRMDSEGAQRKLALLGRLDEIAAEAGTDLITLALGFTLAHPAVTSTIIGPRTMEQLKSQLKVLDTALSDEVLDLVDEVVAPGVTLARADLAYEPRALRHKHLRRAARRIGTIA</sequence>
<dbReference type="AlphaFoldDB" id="A0A231H3B3"/>
<dbReference type="Pfam" id="PF00248">
    <property type="entry name" value="Aldo_ket_red"/>
    <property type="match status" value="1"/>
</dbReference>
<dbReference type="EC" id="1.1.1.-" evidence="3"/>
<dbReference type="EMBL" id="NGAF01000010">
    <property type="protein sequence ID" value="OXR43339.1"/>
    <property type="molecule type" value="Genomic_DNA"/>
</dbReference>
<gene>
    <name evidence="3" type="primary">yhdN_4</name>
    <name evidence="3" type="ORF">B7C42_04762</name>
</gene>
<dbReference type="PRINTS" id="PR00069">
    <property type="entry name" value="ALDKETRDTASE"/>
</dbReference>
<keyword evidence="4" id="KW-1185">Reference proteome</keyword>
<dbReference type="InterPro" id="IPR050523">
    <property type="entry name" value="AKR_Detox_Biosynth"/>
</dbReference>
<dbReference type="SUPFAM" id="SSF51430">
    <property type="entry name" value="NAD(P)-linked oxidoreductase"/>
    <property type="match status" value="1"/>
</dbReference>
<evidence type="ECO:0000313" key="3">
    <source>
        <dbReference type="EMBL" id="OXR43339.1"/>
    </source>
</evidence>
<dbReference type="Gene3D" id="3.20.20.100">
    <property type="entry name" value="NADP-dependent oxidoreductase domain"/>
    <property type="match status" value="1"/>
</dbReference>
<reference evidence="3 4" key="1">
    <citation type="submission" date="2017-07" db="EMBL/GenBank/DDBJ databases">
        <title>First draft Genome Sequence of Nocardia cerradoensis isolated from human infection.</title>
        <authorList>
            <person name="Carrasco G."/>
        </authorList>
    </citation>
    <scope>NUCLEOTIDE SEQUENCE [LARGE SCALE GENOMIC DNA]</scope>
    <source>
        <strain evidence="3 4">CNM20130759</strain>
    </source>
</reference>
<dbReference type="InterPro" id="IPR023210">
    <property type="entry name" value="NADP_OxRdtase_dom"/>
</dbReference>
<dbReference type="PANTHER" id="PTHR43364:SF4">
    <property type="entry name" value="NAD(P)-LINKED OXIDOREDUCTASE SUPERFAMILY PROTEIN"/>
    <property type="match status" value="1"/>
</dbReference>
<dbReference type="PANTHER" id="PTHR43364">
    <property type="entry name" value="NADH-SPECIFIC METHYLGLYOXAL REDUCTASE-RELATED"/>
    <property type="match status" value="1"/>
</dbReference>
<evidence type="ECO:0000259" key="2">
    <source>
        <dbReference type="Pfam" id="PF00248"/>
    </source>
</evidence>
<dbReference type="Proteomes" id="UP000215506">
    <property type="component" value="Unassembled WGS sequence"/>
</dbReference>
<dbReference type="InterPro" id="IPR036812">
    <property type="entry name" value="NAD(P)_OxRdtase_dom_sf"/>
</dbReference>
<dbReference type="GO" id="GO:0016491">
    <property type="term" value="F:oxidoreductase activity"/>
    <property type="evidence" value="ECO:0007669"/>
    <property type="project" value="UniProtKB-KW"/>
</dbReference>
<protein>
    <submittedName>
        <fullName evidence="3">General stress protein 69</fullName>
        <ecNumber evidence="3">1.1.1.-</ecNumber>
    </submittedName>
</protein>
<comment type="caution">
    <text evidence="3">The sequence shown here is derived from an EMBL/GenBank/DDBJ whole genome shotgun (WGS) entry which is preliminary data.</text>
</comment>
<evidence type="ECO:0000256" key="1">
    <source>
        <dbReference type="ARBA" id="ARBA00023002"/>
    </source>
</evidence>
<evidence type="ECO:0000313" key="4">
    <source>
        <dbReference type="Proteomes" id="UP000215506"/>
    </source>
</evidence>
<proteinExistence type="predicted"/>
<accession>A0A231H3B3</accession>
<name>A0A231H3B3_9NOCA</name>
<feature type="domain" description="NADP-dependent oxidoreductase" evidence="2">
    <location>
        <begin position="17"/>
        <end position="317"/>
    </location>
</feature>